<protein>
    <recommendedName>
        <fullName evidence="1">DUF4371 domain-containing protein</fullName>
    </recommendedName>
</protein>
<sequence>MNSQPIGQLVIFRTYSQRIYHQSFIMDSDNFLKIYSNKDWSIINRLDSERLKQIKSNRKRLVPIIDCIILCGSQEIALRGHNDSGSLYNSESIIDSKLFTVLADETSNISVVEQLALCVRYVDKNKNVNEVFFKFFPVQILTGKHLADSILNGLMSCGVDCNYLCGQGCDGASNMASHVSPCLCQR</sequence>
<gene>
    <name evidence="2" type="ORF">AGLY_013235</name>
</gene>
<evidence type="ECO:0000313" key="2">
    <source>
        <dbReference type="EMBL" id="KAE9526587.1"/>
    </source>
</evidence>
<dbReference type="PANTHER" id="PTHR45749">
    <property type="match status" value="1"/>
</dbReference>
<organism evidence="2 3">
    <name type="scientific">Aphis glycines</name>
    <name type="common">Soybean aphid</name>
    <dbReference type="NCBI Taxonomy" id="307491"/>
    <lineage>
        <taxon>Eukaryota</taxon>
        <taxon>Metazoa</taxon>
        <taxon>Ecdysozoa</taxon>
        <taxon>Arthropoda</taxon>
        <taxon>Hexapoda</taxon>
        <taxon>Insecta</taxon>
        <taxon>Pterygota</taxon>
        <taxon>Neoptera</taxon>
        <taxon>Paraneoptera</taxon>
        <taxon>Hemiptera</taxon>
        <taxon>Sternorrhyncha</taxon>
        <taxon>Aphidomorpha</taxon>
        <taxon>Aphidoidea</taxon>
        <taxon>Aphididae</taxon>
        <taxon>Aphidini</taxon>
        <taxon>Aphis</taxon>
        <taxon>Aphis</taxon>
    </lineage>
</organism>
<dbReference type="EMBL" id="VYZN01000054">
    <property type="protein sequence ID" value="KAE9526587.1"/>
    <property type="molecule type" value="Genomic_DNA"/>
</dbReference>
<dbReference type="InterPro" id="IPR025398">
    <property type="entry name" value="DUF4371"/>
</dbReference>
<accession>A0A6G0T5X1</accession>
<dbReference type="OrthoDB" id="6586262at2759"/>
<feature type="domain" description="DUF4371" evidence="1">
    <location>
        <begin position="93"/>
        <end position="177"/>
    </location>
</feature>
<keyword evidence="3" id="KW-1185">Reference proteome</keyword>
<evidence type="ECO:0000313" key="3">
    <source>
        <dbReference type="Proteomes" id="UP000475862"/>
    </source>
</evidence>
<dbReference type="PANTHER" id="PTHR45749:SF21">
    <property type="entry name" value="DUF4371 DOMAIN-CONTAINING PROTEIN"/>
    <property type="match status" value="1"/>
</dbReference>
<dbReference type="Proteomes" id="UP000475862">
    <property type="component" value="Unassembled WGS sequence"/>
</dbReference>
<reference evidence="2 3" key="1">
    <citation type="submission" date="2019-08" db="EMBL/GenBank/DDBJ databases">
        <title>The genome of the soybean aphid Biotype 1, its phylome, world population structure and adaptation to the North American continent.</title>
        <authorList>
            <person name="Giordano R."/>
            <person name="Donthu R.K."/>
            <person name="Hernandez A.G."/>
            <person name="Wright C.L."/>
            <person name="Zimin A.V."/>
        </authorList>
    </citation>
    <scope>NUCLEOTIDE SEQUENCE [LARGE SCALE GENOMIC DNA]</scope>
    <source>
        <tissue evidence="2">Whole aphids</tissue>
    </source>
</reference>
<dbReference type="AlphaFoldDB" id="A0A6G0T5X1"/>
<comment type="caution">
    <text evidence="2">The sequence shown here is derived from an EMBL/GenBank/DDBJ whole genome shotgun (WGS) entry which is preliminary data.</text>
</comment>
<proteinExistence type="predicted"/>
<evidence type="ECO:0000259" key="1">
    <source>
        <dbReference type="Pfam" id="PF14291"/>
    </source>
</evidence>
<dbReference type="Pfam" id="PF14291">
    <property type="entry name" value="DUF4371"/>
    <property type="match status" value="1"/>
</dbReference>
<name>A0A6G0T5X1_APHGL</name>